<protein>
    <submittedName>
        <fullName evidence="1">Uncharacterized protein</fullName>
    </submittedName>
</protein>
<evidence type="ECO:0000313" key="2">
    <source>
        <dbReference type="Proteomes" id="UP000277928"/>
    </source>
</evidence>
<dbReference type="EMBL" id="UYRX01000657">
    <property type="protein sequence ID" value="VDK85040.1"/>
    <property type="molecule type" value="Genomic_DNA"/>
</dbReference>
<dbReference type="InterPro" id="IPR026776">
    <property type="entry name" value="UPF0729_C18orf32-like"/>
</dbReference>
<sequence length="86" mass="9320">MVCLPCLLPPILLAIFIKFIQPIILRLLPQSWRKAFDALLYPTCAIPTAPAENVASTIDKVPDACGGDYQNEDDCDGCPGSSKKDV</sequence>
<dbReference type="Pfam" id="PF14975">
    <property type="entry name" value="DUF4512"/>
    <property type="match status" value="1"/>
</dbReference>
<reference evidence="1 2" key="1">
    <citation type="submission" date="2018-08" db="EMBL/GenBank/DDBJ databases">
        <authorList>
            <person name="Laetsch R D."/>
            <person name="Stevens L."/>
            <person name="Kumar S."/>
            <person name="Blaxter L. M."/>
        </authorList>
    </citation>
    <scope>NUCLEOTIDE SEQUENCE [LARGE SCALE GENOMIC DNA]</scope>
</reference>
<dbReference type="Proteomes" id="UP000277928">
    <property type="component" value="Unassembled WGS sequence"/>
</dbReference>
<organism evidence="1 2">
    <name type="scientific">Litomosoides sigmodontis</name>
    <name type="common">Filarial nematode worm</name>
    <dbReference type="NCBI Taxonomy" id="42156"/>
    <lineage>
        <taxon>Eukaryota</taxon>
        <taxon>Metazoa</taxon>
        <taxon>Ecdysozoa</taxon>
        <taxon>Nematoda</taxon>
        <taxon>Chromadorea</taxon>
        <taxon>Rhabditida</taxon>
        <taxon>Spirurina</taxon>
        <taxon>Spiruromorpha</taxon>
        <taxon>Filarioidea</taxon>
        <taxon>Onchocercidae</taxon>
        <taxon>Litomosoides</taxon>
    </lineage>
</organism>
<dbReference type="OrthoDB" id="5845545at2759"/>
<proteinExistence type="predicted"/>
<accession>A0A3P6U1P8</accession>
<evidence type="ECO:0000313" key="1">
    <source>
        <dbReference type="EMBL" id="VDK85040.1"/>
    </source>
</evidence>
<dbReference type="AlphaFoldDB" id="A0A3P6U1P8"/>
<keyword evidence="2" id="KW-1185">Reference proteome</keyword>
<name>A0A3P6U1P8_LITSI</name>
<gene>
    <name evidence="1" type="ORF">NLS_LOCUS6933</name>
</gene>